<dbReference type="WBParaSite" id="HDID_0000801201-mRNA-1">
    <property type="protein sequence ID" value="HDID_0000801201-mRNA-1"/>
    <property type="gene ID" value="HDID_0000801201"/>
</dbReference>
<sequence length="103" mass="11408">MHPEPERFCKVLELQHTLVDLSKRVDTVREENANLRTANQILGQYIEKLMATSSIFQSSSPPPVSHQSHVSMTSSTHMDGSDSAIGGFQYEESSELASEDDIA</sequence>
<name>A0A0R3SRZ8_HYMDI</name>
<evidence type="ECO:0000313" key="13">
    <source>
        <dbReference type="Proteomes" id="UP000274504"/>
    </source>
</evidence>
<dbReference type="Proteomes" id="UP000274504">
    <property type="component" value="Unassembled WGS sequence"/>
</dbReference>
<keyword evidence="8 10" id="KW-0175">Coiled coil</keyword>
<evidence type="ECO:0000256" key="4">
    <source>
        <dbReference type="ARBA" id="ARBA00004601"/>
    </source>
</evidence>
<keyword evidence="6" id="KW-0963">Cytoplasm</keyword>
<evidence type="ECO:0000256" key="6">
    <source>
        <dbReference type="ARBA" id="ARBA00022490"/>
    </source>
</evidence>
<evidence type="ECO:0000256" key="1">
    <source>
        <dbReference type="ARBA" id="ARBA00002743"/>
    </source>
</evidence>
<evidence type="ECO:0000313" key="12">
    <source>
        <dbReference type="EMBL" id="VDL60328.1"/>
    </source>
</evidence>
<dbReference type="EMBL" id="UYSG01011013">
    <property type="protein sequence ID" value="VDL60328.1"/>
    <property type="molecule type" value="Genomic_DNA"/>
</dbReference>
<evidence type="ECO:0000313" key="14">
    <source>
        <dbReference type="WBParaSite" id="HDID_0000801201-mRNA-1"/>
    </source>
</evidence>
<feature type="coiled-coil region" evidence="10">
    <location>
        <begin position="11"/>
        <end position="38"/>
    </location>
</feature>
<keyword evidence="7" id="KW-0333">Golgi apparatus</keyword>
<dbReference type="GO" id="GO:0000139">
    <property type="term" value="C:Golgi membrane"/>
    <property type="evidence" value="ECO:0007669"/>
    <property type="project" value="UniProtKB-SubCell"/>
</dbReference>
<feature type="region of interest" description="Disordered" evidence="11">
    <location>
        <begin position="56"/>
        <end position="103"/>
    </location>
</feature>
<proteinExistence type="inferred from homology"/>
<protein>
    <submittedName>
        <fullName evidence="14">Short coiled-coil protein</fullName>
    </submittedName>
</protein>
<evidence type="ECO:0000256" key="3">
    <source>
        <dbReference type="ARBA" id="ARBA00004514"/>
    </source>
</evidence>
<dbReference type="PANTHER" id="PTHR21614:SF0">
    <property type="entry name" value="GEO08385P1"/>
    <property type="match status" value="1"/>
</dbReference>
<dbReference type="PANTHER" id="PTHR21614">
    <property type="entry name" value="SHORT COILED COIL PROTEIN"/>
    <property type="match status" value="1"/>
</dbReference>
<gene>
    <name evidence="12" type="ORF">HDID_LOCUS8010</name>
</gene>
<evidence type="ECO:0000256" key="9">
    <source>
        <dbReference type="ARBA" id="ARBA00023136"/>
    </source>
</evidence>
<evidence type="ECO:0000256" key="8">
    <source>
        <dbReference type="ARBA" id="ARBA00023054"/>
    </source>
</evidence>
<keyword evidence="9" id="KW-0472">Membrane</keyword>
<evidence type="ECO:0000256" key="5">
    <source>
        <dbReference type="ARBA" id="ARBA00010880"/>
    </source>
</evidence>
<dbReference type="OrthoDB" id="2163284at2759"/>
<evidence type="ECO:0000256" key="11">
    <source>
        <dbReference type="SAM" id="MobiDB-lite"/>
    </source>
</evidence>
<comment type="function">
    <text evidence="1">Positive regulator of amino acid starvation-induced autophagy.</text>
</comment>
<dbReference type="InterPro" id="IPR019357">
    <property type="entry name" value="SCOC"/>
</dbReference>
<evidence type="ECO:0000256" key="2">
    <source>
        <dbReference type="ARBA" id="ARBA00004255"/>
    </source>
</evidence>
<feature type="compositionally biased region" description="Acidic residues" evidence="11">
    <location>
        <begin position="92"/>
        <end position="103"/>
    </location>
</feature>
<dbReference type="AlphaFoldDB" id="A0A0R3SRZ8"/>
<evidence type="ECO:0000256" key="10">
    <source>
        <dbReference type="SAM" id="Coils"/>
    </source>
</evidence>
<reference evidence="14" key="1">
    <citation type="submission" date="2017-02" db="UniProtKB">
        <authorList>
            <consortium name="WormBaseParasite"/>
        </authorList>
    </citation>
    <scope>IDENTIFICATION</scope>
</reference>
<comment type="subcellular location">
    <subcellularLocation>
        <location evidence="3">Cytoplasm</location>
        <location evidence="3">Cytosol</location>
    </subcellularLocation>
    <subcellularLocation>
        <location evidence="2">Golgi apparatus membrane</location>
        <topology evidence="2">Peripheral membrane protein</topology>
        <orientation evidence="2">Cytoplasmic side</orientation>
    </subcellularLocation>
    <subcellularLocation>
        <location evidence="4">Golgi apparatus</location>
        <location evidence="4">trans-Golgi network</location>
    </subcellularLocation>
</comment>
<comment type="similarity">
    <text evidence="5">Belongs to the SCOC family.</text>
</comment>
<dbReference type="Pfam" id="PF10224">
    <property type="entry name" value="DUF2205"/>
    <property type="match status" value="1"/>
</dbReference>
<accession>A0A0R3SRZ8</accession>
<dbReference type="GO" id="GO:0005802">
    <property type="term" value="C:trans-Golgi network"/>
    <property type="evidence" value="ECO:0007669"/>
    <property type="project" value="TreeGrafter"/>
</dbReference>
<dbReference type="GO" id="GO:0005829">
    <property type="term" value="C:cytosol"/>
    <property type="evidence" value="ECO:0007669"/>
    <property type="project" value="UniProtKB-SubCell"/>
</dbReference>
<evidence type="ECO:0000256" key="7">
    <source>
        <dbReference type="ARBA" id="ARBA00023034"/>
    </source>
</evidence>
<reference evidence="12 13" key="2">
    <citation type="submission" date="2018-11" db="EMBL/GenBank/DDBJ databases">
        <authorList>
            <consortium name="Pathogen Informatics"/>
        </authorList>
    </citation>
    <scope>NUCLEOTIDE SEQUENCE [LARGE SCALE GENOMIC DNA]</scope>
</reference>
<organism evidence="14">
    <name type="scientific">Hymenolepis diminuta</name>
    <name type="common">Rat tapeworm</name>
    <dbReference type="NCBI Taxonomy" id="6216"/>
    <lineage>
        <taxon>Eukaryota</taxon>
        <taxon>Metazoa</taxon>
        <taxon>Spiralia</taxon>
        <taxon>Lophotrochozoa</taxon>
        <taxon>Platyhelminthes</taxon>
        <taxon>Cestoda</taxon>
        <taxon>Eucestoda</taxon>
        <taxon>Cyclophyllidea</taxon>
        <taxon>Hymenolepididae</taxon>
        <taxon>Hymenolepis</taxon>
    </lineage>
</organism>
<dbReference type="STRING" id="6216.A0A0R3SRZ8"/>
<dbReference type="Gene3D" id="1.20.5.170">
    <property type="match status" value="1"/>
</dbReference>